<dbReference type="InterPro" id="IPR001611">
    <property type="entry name" value="Leu-rich_rpt"/>
</dbReference>
<evidence type="ECO:0000313" key="6">
    <source>
        <dbReference type="EMBL" id="KAE9545395.1"/>
    </source>
</evidence>
<dbReference type="Pfam" id="PF14580">
    <property type="entry name" value="LRR_9"/>
    <property type="match status" value="1"/>
</dbReference>
<name>A0A6G0U8D6_APHGL</name>
<organism evidence="6 7">
    <name type="scientific">Aphis glycines</name>
    <name type="common">Soybean aphid</name>
    <dbReference type="NCBI Taxonomy" id="307491"/>
    <lineage>
        <taxon>Eukaryota</taxon>
        <taxon>Metazoa</taxon>
        <taxon>Ecdysozoa</taxon>
        <taxon>Arthropoda</taxon>
        <taxon>Hexapoda</taxon>
        <taxon>Insecta</taxon>
        <taxon>Pterygota</taxon>
        <taxon>Neoptera</taxon>
        <taxon>Paraneoptera</taxon>
        <taxon>Hemiptera</taxon>
        <taxon>Sternorrhyncha</taxon>
        <taxon>Aphidomorpha</taxon>
        <taxon>Aphidoidea</taxon>
        <taxon>Aphididae</taxon>
        <taxon>Aphidini</taxon>
        <taxon>Aphis</taxon>
        <taxon>Aphis</taxon>
    </lineage>
</organism>
<evidence type="ECO:0000256" key="4">
    <source>
        <dbReference type="ARBA" id="ARBA00022614"/>
    </source>
</evidence>
<evidence type="ECO:0000256" key="3">
    <source>
        <dbReference type="ARBA" id="ARBA00022490"/>
    </source>
</evidence>
<sequence>MNDSNRNVPKFLHTDPKLLQDIKLGKPLDYSSKGLRTLNNLINETPLSVRVHGVPDRGVNKKFICGAIWLNNNYLTSLQGLKKSIEELLELPAYLTWIDVSHNEFKNIGQDFLQFKNLSILYMHGNQINDIKEVLKLKPLSKLRTLTLHGNPISRLTKYRNLVLFYLPQIKSLDFSLITRQERSVASPILCTVNKIIN</sequence>
<evidence type="ECO:0000256" key="1">
    <source>
        <dbReference type="ARBA" id="ARBA00004496"/>
    </source>
</evidence>
<dbReference type="Proteomes" id="UP000475862">
    <property type="component" value="Unassembled WGS sequence"/>
</dbReference>
<protein>
    <recommendedName>
        <fullName evidence="2">Leucine-rich repeat-containing protein 51</fullName>
    </recommendedName>
</protein>
<keyword evidence="7" id="KW-1185">Reference proteome</keyword>
<dbReference type="PANTHER" id="PTHR46545:SF1">
    <property type="entry name" value="LEUCINE-RICH REPEAT-CONTAINING PROTEIN 51"/>
    <property type="match status" value="1"/>
</dbReference>
<accession>A0A6G0U8D6</accession>
<dbReference type="InterPro" id="IPR032675">
    <property type="entry name" value="LRR_dom_sf"/>
</dbReference>
<dbReference type="SUPFAM" id="SSF52058">
    <property type="entry name" value="L domain-like"/>
    <property type="match status" value="1"/>
</dbReference>
<dbReference type="OrthoDB" id="676979at2759"/>
<keyword evidence="4" id="KW-0433">Leucine-rich repeat</keyword>
<dbReference type="GO" id="GO:0005737">
    <property type="term" value="C:cytoplasm"/>
    <property type="evidence" value="ECO:0007669"/>
    <property type="project" value="UniProtKB-SubCell"/>
</dbReference>
<dbReference type="Gene3D" id="3.80.10.10">
    <property type="entry name" value="Ribonuclease Inhibitor"/>
    <property type="match status" value="1"/>
</dbReference>
<evidence type="ECO:0000256" key="5">
    <source>
        <dbReference type="ARBA" id="ARBA00022737"/>
    </source>
</evidence>
<dbReference type="AlphaFoldDB" id="A0A6G0U8D6"/>
<reference evidence="6 7" key="1">
    <citation type="submission" date="2019-08" db="EMBL/GenBank/DDBJ databases">
        <title>The genome of the soybean aphid Biotype 1, its phylome, world population structure and adaptation to the North American continent.</title>
        <authorList>
            <person name="Giordano R."/>
            <person name="Donthu R.K."/>
            <person name="Hernandez A.G."/>
            <person name="Wright C.L."/>
            <person name="Zimin A.V."/>
        </authorList>
    </citation>
    <scope>NUCLEOTIDE SEQUENCE [LARGE SCALE GENOMIC DNA]</scope>
    <source>
        <tissue evidence="6">Whole aphids</tissue>
    </source>
</reference>
<evidence type="ECO:0000313" key="7">
    <source>
        <dbReference type="Proteomes" id="UP000475862"/>
    </source>
</evidence>
<dbReference type="PANTHER" id="PTHR46545">
    <property type="entry name" value="LEUCINE-RICH REPEAT-CONTAINING PROTEIN 51"/>
    <property type="match status" value="1"/>
</dbReference>
<comment type="subcellular location">
    <subcellularLocation>
        <location evidence="1">Cytoplasm</location>
    </subcellularLocation>
</comment>
<evidence type="ECO:0000256" key="2">
    <source>
        <dbReference type="ARBA" id="ARBA00014223"/>
    </source>
</evidence>
<dbReference type="PROSITE" id="PS51450">
    <property type="entry name" value="LRR"/>
    <property type="match status" value="2"/>
</dbReference>
<proteinExistence type="predicted"/>
<keyword evidence="5" id="KW-0677">Repeat</keyword>
<dbReference type="EMBL" id="VYZN01000001">
    <property type="protein sequence ID" value="KAE9545395.1"/>
    <property type="molecule type" value="Genomic_DNA"/>
</dbReference>
<keyword evidence="3" id="KW-0963">Cytoplasm</keyword>
<comment type="caution">
    <text evidence="6">The sequence shown here is derived from an EMBL/GenBank/DDBJ whole genome shotgun (WGS) entry which is preliminary data.</text>
</comment>
<gene>
    <name evidence="6" type="ORF">AGLY_000938</name>
</gene>